<feature type="transmembrane region" description="Helical" evidence="6">
    <location>
        <begin position="246"/>
        <end position="271"/>
    </location>
</feature>
<evidence type="ECO:0000256" key="6">
    <source>
        <dbReference type="SAM" id="Phobius"/>
    </source>
</evidence>
<dbReference type="OrthoDB" id="10264777at2759"/>
<dbReference type="InterPro" id="IPR013057">
    <property type="entry name" value="AA_transpt_TM"/>
</dbReference>
<evidence type="ECO:0000259" key="7">
    <source>
        <dbReference type="Pfam" id="PF01490"/>
    </source>
</evidence>
<evidence type="ECO:0000256" key="4">
    <source>
        <dbReference type="ARBA" id="ARBA00023136"/>
    </source>
</evidence>
<dbReference type="WBParaSite" id="SBAD_0000287301-mRNA-1">
    <property type="protein sequence ID" value="SBAD_0000287301-mRNA-1"/>
    <property type="gene ID" value="SBAD_0000287301"/>
</dbReference>
<feature type="transmembrane region" description="Helical" evidence="6">
    <location>
        <begin position="366"/>
        <end position="385"/>
    </location>
</feature>
<dbReference type="GO" id="GO:0015179">
    <property type="term" value="F:L-amino acid transmembrane transporter activity"/>
    <property type="evidence" value="ECO:0007669"/>
    <property type="project" value="TreeGrafter"/>
</dbReference>
<comment type="subcellular location">
    <subcellularLocation>
        <location evidence="1">Membrane</location>
        <topology evidence="1">Multi-pass membrane protein</topology>
    </subcellularLocation>
</comment>
<sequence length="439" mass="49238">MVRSPVDDVPGGQNQSAFAEGDSSDKNDIQENDEDDEEAPLILRRRGDVIGSSQALLTLTKSFVGTGCLSIPFAWKQAGLLVAFVLQLVVSLSNWYCSLILSRSSQRLALQYVVNITILLYQVGCSAVPIVFMATNISKIVSEQFGSNLSQIEYASMLLVPVVAVNMIAEMRFVSWLAITSSVLWFVGALPLFYQCLQQPSQWQTVPLSTDFWSTVMFVGTVMYAYEGQTMVLPVENKLRHPDDFIAPCGVLTTLMVLVTVIFTALGFYGYTAYGEQTKGTLSLNMPDNYLFAGVTICFILMAFFAHPVNLYVIFDMLWPGFRRKMVTKWLPMMADHQRLLSVLFRTFWVLVTYVFAIAVPRIDSIVSLVGGTAGMLCAFVYPPLFECITFWHEWRLAEGRRWYFFFKVTINVTLMSVGIAMIFLGLTANIKYLPEDSA</sequence>
<feature type="transmembrane region" description="Helical" evidence="6">
    <location>
        <begin position="176"/>
        <end position="194"/>
    </location>
</feature>
<feature type="transmembrane region" description="Helical" evidence="6">
    <location>
        <begin position="81"/>
        <end position="101"/>
    </location>
</feature>
<proteinExistence type="predicted"/>
<reference evidence="8 9" key="2">
    <citation type="submission" date="2018-11" db="EMBL/GenBank/DDBJ databases">
        <authorList>
            <consortium name="Pathogen Informatics"/>
        </authorList>
    </citation>
    <scope>NUCLEOTIDE SEQUENCE [LARGE SCALE GENOMIC DNA]</scope>
</reference>
<keyword evidence="2 6" id="KW-0812">Transmembrane</keyword>
<evidence type="ECO:0000256" key="1">
    <source>
        <dbReference type="ARBA" id="ARBA00004141"/>
    </source>
</evidence>
<name>A0A183IGJ9_9BILA</name>
<evidence type="ECO:0000313" key="9">
    <source>
        <dbReference type="Proteomes" id="UP000270296"/>
    </source>
</evidence>
<dbReference type="AlphaFoldDB" id="A0A183IGJ9"/>
<evidence type="ECO:0000313" key="8">
    <source>
        <dbReference type="EMBL" id="VDO98768.1"/>
    </source>
</evidence>
<feature type="transmembrane region" description="Helical" evidence="6">
    <location>
        <begin position="206"/>
        <end position="226"/>
    </location>
</feature>
<keyword evidence="3 6" id="KW-1133">Transmembrane helix</keyword>
<evidence type="ECO:0000256" key="5">
    <source>
        <dbReference type="SAM" id="MobiDB-lite"/>
    </source>
</evidence>
<feature type="region of interest" description="Disordered" evidence="5">
    <location>
        <begin position="1"/>
        <end position="37"/>
    </location>
</feature>
<feature type="transmembrane region" description="Helical" evidence="6">
    <location>
        <begin position="405"/>
        <end position="427"/>
    </location>
</feature>
<accession>A0A183IGJ9</accession>
<keyword evidence="4 6" id="KW-0472">Membrane</keyword>
<feature type="transmembrane region" description="Helical" evidence="6">
    <location>
        <begin position="291"/>
        <end position="319"/>
    </location>
</feature>
<dbReference type="PANTHER" id="PTHR22950:SF343">
    <property type="entry name" value="AMINO ACID TRANSPORTER SKAT-1-RELATED"/>
    <property type="match status" value="1"/>
</dbReference>
<dbReference type="Pfam" id="PF01490">
    <property type="entry name" value="Aa_trans"/>
    <property type="match status" value="1"/>
</dbReference>
<gene>
    <name evidence="8" type="ORF">SBAD_LOCUS2743</name>
</gene>
<evidence type="ECO:0000256" key="2">
    <source>
        <dbReference type="ARBA" id="ARBA00022692"/>
    </source>
</evidence>
<feature type="domain" description="Amino acid transporter transmembrane" evidence="7">
    <location>
        <begin position="52"/>
        <end position="423"/>
    </location>
</feature>
<dbReference type="Proteomes" id="UP000270296">
    <property type="component" value="Unassembled WGS sequence"/>
</dbReference>
<dbReference type="EMBL" id="UZAM01007381">
    <property type="protein sequence ID" value="VDO98768.1"/>
    <property type="molecule type" value="Genomic_DNA"/>
</dbReference>
<feature type="transmembrane region" description="Helical" evidence="6">
    <location>
        <begin position="113"/>
        <end position="132"/>
    </location>
</feature>
<dbReference type="GO" id="GO:0005774">
    <property type="term" value="C:vacuolar membrane"/>
    <property type="evidence" value="ECO:0007669"/>
    <property type="project" value="TreeGrafter"/>
</dbReference>
<evidence type="ECO:0000313" key="10">
    <source>
        <dbReference type="WBParaSite" id="SBAD_0000287301-mRNA-1"/>
    </source>
</evidence>
<reference evidence="10" key="1">
    <citation type="submission" date="2016-06" db="UniProtKB">
        <authorList>
            <consortium name="WormBaseParasite"/>
        </authorList>
    </citation>
    <scope>IDENTIFICATION</scope>
</reference>
<evidence type="ECO:0000256" key="3">
    <source>
        <dbReference type="ARBA" id="ARBA00022989"/>
    </source>
</evidence>
<keyword evidence="9" id="KW-1185">Reference proteome</keyword>
<feature type="transmembrane region" description="Helical" evidence="6">
    <location>
        <begin position="340"/>
        <end position="360"/>
    </location>
</feature>
<organism evidence="10">
    <name type="scientific">Soboliphyme baturini</name>
    <dbReference type="NCBI Taxonomy" id="241478"/>
    <lineage>
        <taxon>Eukaryota</taxon>
        <taxon>Metazoa</taxon>
        <taxon>Ecdysozoa</taxon>
        <taxon>Nematoda</taxon>
        <taxon>Enoplea</taxon>
        <taxon>Dorylaimia</taxon>
        <taxon>Dioctophymatida</taxon>
        <taxon>Dioctophymatoidea</taxon>
        <taxon>Soboliphymatidae</taxon>
        <taxon>Soboliphyme</taxon>
    </lineage>
</organism>
<dbReference type="PANTHER" id="PTHR22950">
    <property type="entry name" value="AMINO ACID TRANSPORTER"/>
    <property type="match status" value="1"/>
</dbReference>
<protein>
    <submittedName>
        <fullName evidence="10">Aa_trans domain-containing protein</fullName>
    </submittedName>
</protein>
<feature type="transmembrane region" description="Helical" evidence="6">
    <location>
        <begin position="152"/>
        <end position="169"/>
    </location>
</feature>